<gene>
    <name evidence="2" type="ORF">C6N75_26800</name>
</gene>
<accession>A0A2S9PPD9</accession>
<dbReference type="RefSeq" id="WP_146132687.1">
    <property type="nucleotide sequence ID" value="NZ_PVLV01000546.1"/>
</dbReference>
<keyword evidence="3" id="KW-1185">Reference proteome</keyword>
<protein>
    <recommendedName>
        <fullName evidence="4">Topoisomerase II</fullName>
    </recommendedName>
</protein>
<dbReference type="OrthoDB" id="4332402at2"/>
<evidence type="ECO:0000256" key="1">
    <source>
        <dbReference type="SAM" id="MobiDB-lite"/>
    </source>
</evidence>
<organism evidence="2 3">
    <name type="scientific">Streptomyces solincola</name>
    <dbReference type="NCBI Taxonomy" id="2100817"/>
    <lineage>
        <taxon>Bacteria</taxon>
        <taxon>Bacillati</taxon>
        <taxon>Actinomycetota</taxon>
        <taxon>Actinomycetes</taxon>
        <taxon>Kitasatosporales</taxon>
        <taxon>Streptomycetaceae</taxon>
        <taxon>Streptomyces</taxon>
    </lineage>
</organism>
<evidence type="ECO:0000313" key="2">
    <source>
        <dbReference type="EMBL" id="PRH76217.1"/>
    </source>
</evidence>
<dbReference type="EMBL" id="PVLV01000546">
    <property type="protein sequence ID" value="PRH76217.1"/>
    <property type="molecule type" value="Genomic_DNA"/>
</dbReference>
<reference evidence="2 3" key="1">
    <citation type="submission" date="2018-03" db="EMBL/GenBank/DDBJ databases">
        <title>Novel Streptomyces sp. from soil.</title>
        <authorList>
            <person name="Tan G.Y.A."/>
            <person name="Lee Z.Y."/>
        </authorList>
    </citation>
    <scope>NUCLEOTIDE SEQUENCE [LARGE SCALE GENOMIC DNA]</scope>
    <source>
        <strain evidence="2 3">ST5x</strain>
    </source>
</reference>
<proteinExistence type="predicted"/>
<evidence type="ECO:0008006" key="4">
    <source>
        <dbReference type="Google" id="ProtNLM"/>
    </source>
</evidence>
<name>A0A2S9PPD9_9ACTN</name>
<dbReference type="AlphaFoldDB" id="A0A2S9PPD9"/>
<feature type="non-terminal residue" evidence="2">
    <location>
        <position position="64"/>
    </location>
</feature>
<comment type="caution">
    <text evidence="2">The sequence shown here is derived from an EMBL/GenBank/DDBJ whole genome shotgun (WGS) entry which is preliminary data.</text>
</comment>
<dbReference type="NCBIfam" id="NF041021">
    <property type="entry name" value="SCO5717_Nterm"/>
    <property type="match status" value="1"/>
</dbReference>
<evidence type="ECO:0000313" key="3">
    <source>
        <dbReference type="Proteomes" id="UP000239322"/>
    </source>
</evidence>
<feature type="region of interest" description="Disordered" evidence="1">
    <location>
        <begin position="1"/>
        <end position="64"/>
    </location>
</feature>
<sequence>MNGDRDDIHGSWSPPVDESDADPAEVTGEFTIDYTPPAWYTQNAAENPPPAVPPAGPAGSLPPP</sequence>
<dbReference type="Proteomes" id="UP000239322">
    <property type="component" value="Unassembled WGS sequence"/>
</dbReference>
<dbReference type="InterPro" id="IPR047739">
    <property type="entry name" value="SCO5717-like_N"/>
</dbReference>
<feature type="compositionally biased region" description="Pro residues" evidence="1">
    <location>
        <begin position="47"/>
        <end position="64"/>
    </location>
</feature>